<dbReference type="RefSeq" id="WP_012964321.1">
    <property type="nucleotide sequence ID" value="NC_013799.1"/>
</dbReference>
<evidence type="ECO:0000256" key="7">
    <source>
        <dbReference type="ARBA" id="ARBA00023237"/>
    </source>
</evidence>
<dbReference type="eggNOG" id="COG1538">
    <property type="taxonomic scope" value="Bacteria"/>
</dbReference>
<sequence length="402" mass="46683">MSFLMLLILLGFAFSEEVRWVQALKLLREKSYDSKIYLYEVKKSEGAYIQSGLFQNPTLSVNYTGLNFGKNILYDTGNTLFSIRVDQPIELGNKRNYRKLSALHQLKATEYQREDVLRGLSLGLNDVYFQALSDKAYLEYLQQDLADFRKVLKIQESKQKLGFLSLIDLMKLQLYESDLENTLTRAKATYKKDLKELGFYLGGGEYEPAKVEENPKDVKLEELIEKAIQKRESIKALQEQIKSADYQIQLLKAYRIPDISVGVEYDAFGVKYKPGVGFGFSLNLPIFDIRQGDLLTALATKQQLLISLKKEEANIRKDISIAFENYQSSKRIYNSYLEKKSLMDDLLERTKKAYLLGGISTLDFLDTLRTYRAFMYAFLQARYQYLQSYYRLRILAEESYED</sequence>
<organism evidence="8 9">
    <name type="scientific">Hydrogenobacter thermophilus (strain DSM 6534 / IAM 12695 / TK-6)</name>
    <dbReference type="NCBI Taxonomy" id="608538"/>
    <lineage>
        <taxon>Bacteria</taxon>
        <taxon>Pseudomonadati</taxon>
        <taxon>Aquificota</taxon>
        <taxon>Aquificia</taxon>
        <taxon>Aquificales</taxon>
        <taxon>Aquificaceae</taxon>
        <taxon>Hydrogenobacter</taxon>
    </lineage>
</organism>
<evidence type="ECO:0000313" key="9">
    <source>
        <dbReference type="Proteomes" id="UP000002574"/>
    </source>
</evidence>
<dbReference type="GO" id="GO:0009279">
    <property type="term" value="C:cell outer membrane"/>
    <property type="evidence" value="ECO:0007669"/>
    <property type="project" value="UniProtKB-SubCell"/>
</dbReference>
<accession>D3DJY9</accession>
<keyword evidence="5" id="KW-0812">Transmembrane</keyword>
<dbReference type="EMBL" id="AP011112">
    <property type="protein sequence ID" value="BAI70141.1"/>
    <property type="molecule type" value="Genomic_DNA"/>
</dbReference>
<evidence type="ECO:0000256" key="2">
    <source>
        <dbReference type="ARBA" id="ARBA00007613"/>
    </source>
</evidence>
<dbReference type="InterPro" id="IPR051906">
    <property type="entry name" value="TolC-like"/>
</dbReference>
<keyword evidence="3" id="KW-0813">Transport</keyword>
<evidence type="ECO:0000256" key="4">
    <source>
        <dbReference type="ARBA" id="ARBA00022452"/>
    </source>
</evidence>
<dbReference type="SUPFAM" id="SSF56954">
    <property type="entry name" value="Outer membrane efflux proteins (OEP)"/>
    <property type="match status" value="1"/>
</dbReference>
<dbReference type="PANTHER" id="PTHR30026">
    <property type="entry name" value="OUTER MEMBRANE PROTEIN TOLC"/>
    <property type="match status" value="1"/>
</dbReference>
<dbReference type="AlphaFoldDB" id="D3DJY9"/>
<dbReference type="OrthoDB" id="9791261at2"/>
<evidence type="ECO:0000313" key="8">
    <source>
        <dbReference type="EMBL" id="BAI70141.1"/>
    </source>
</evidence>
<name>D3DJY9_HYDTT</name>
<dbReference type="GO" id="GO:0015288">
    <property type="term" value="F:porin activity"/>
    <property type="evidence" value="ECO:0007669"/>
    <property type="project" value="TreeGrafter"/>
</dbReference>
<dbReference type="GO" id="GO:1990281">
    <property type="term" value="C:efflux pump complex"/>
    <property type="evidence" value="ECO:0007669"/>
    <property type="project" value="TreeGrafter"/>
</dbReference>
<dbReference type="Proteomes" id="UP000002574">
    <property type="component" value="Chromosome"/>
</dbReference>
<proteinExistence type="inferred from homology"/>
<dbReference type="PANTHER" id="PTHR30026:SF20">
    <property type="entry name" value="OUTER MEMBRANE PROTEIN TOLC"/>
    <property type="match status" value="1"/>
</dbReference>
<evidence type="ECO:0000256" key="6">
    <source>
        <dbReference type="ARBA" id="ARBA00023136"/>
    </source>
</evidence>
<dbReference type="InterPro" id="IPR003423">
    <property type="entry name" value="OMP_efflux"/>
</dbReference>
<keyword evidence="9" id="KW-1185">Reference proteome</keyword>
<keyword evidence="6" id="KW-0472">Membrane</keyword>
<keyword evidence="4" id="KW-1134">Transmembrane beta strand</keyword>
<gene>
    <name evidence="8" type="primary">czcC</name>
    <name evidence="8" type="ordered locus">HTH_1694</name>
</gene>
<dbReference type="Gene3D" id="1.20.1600.10">
    <property type="entry name" value="Outer membrane efflux proteins (OEP)"/>
    <property type="match status" value="1"/>
</dbReference>
<keyword evidence="7" id="KW-0998">Cell outer membrane</keyword>
<dbReference type="KEGG" id="hth:HTH_1694"/>
<protein>
    <submittedName>
        <fullName evidence="8">Heavy metal resistance protein</fullName>
    </submittedName>
</protein>
<comment type="similarity">
    <text evidence="2">Belongs to the outer membrane factor (OMF) (TC 1.B.17) family.</text>
</comment>
<evidence type="ECO:0000256" key="3">
    <source>
        <dbReference type="ARBA" id="ARBA00022448"/>
    </source>
</evidence>
<reference evidence="8 9" key="1">
    <citation type="journal article" date="2010" name="J. Bacteriol.">
        <title>Complete genome sequence of the thermophilic, obligately chemolithoautotrophic hydrogen-oxidizing bacterium Hydrogenobacter thermophilus TK-6.</title>
        <authorList>
            <person name="Arai H."/>
            <person name="Kanbe H."/>
            <person name="Ishii M."/>
            <person name="Igarashi Y."/>
        </authorList>
    </citation>
    <scope>NUCLEOTIDE SEQUENCE [LARGE SCALE GENOMIC DNA]</scope>
    <source>
        <strain evidence="9">DSM 6534 / IAM 12695 / TK-6 [Tokyo]</strain>
    </source>
</reference>
<comment type="subcellular location">
    <subcellularLocation>
        <location evidence="1">Cell outer membrane</location>
    </subcellularLocation>
</comment>
<dbReference type="KEGG" id="hte:Hydth_1679"/>
<dbReference type="GO" id="GO:0015562">
    <property type="term" value="F:efflux transmembrane transporter activity"/>
    <property type="evidence" value="ECO:0007669"/>
    <property type="project" value="InterPro"/>
</dbReference>
<dbReference type="PATRIC" id="fig|608538.5.peg.1710"/>
<dbReference type="Pfam" id="PF02321">
    <property type="entry name" value="OEP"/>
    <property type="match status" value="2"/>
</dbReference>
<evidence type="ECO:0000256" key="1">
    <source>
        <dbReference type="ARBA" id="ARBA00004442"/>
    </source>
</evidence>
<dbReference type="STRING" id="608538.HTH_1694"/>
<evidence type="ECO:0000256" key="5">
    <source>
        <dbReference type="ARBA" id="ARBA00022692"/>
    </source>
</evidence>